<comment type="caution">
    <text evidence="11">The sequence shown here is derived from an EMBL/GenBank/DDBJ whole genome shotgun (WGS) entry which is preliminary data.</text>
</comment>
<dbReference type="PROSITE" id="PS51779">
    <property type="entry name" value="POTRA"/>
    <property type="match status" value="1"/>
</dbReference>
<accession>A0AA42BKV2</accession>
<comment type="similarity">
    <text evidence="9">Belongs to the FtsQ/DivIB family. FtsQ subfamily.</text>
</comment>
<keyword evidence="12" id="KW-1185">Reference proteome</keyword>
<evidence type="ECO:0000313" key="12">
    <source>
        <dbReference type="Proteomes" id="UP001165413"/>
    </source>
</evidence>
<reference evidence="11" key="1">
    <citation type="submission" date="2022-07" db="EMBL/GenBank/DDBJ databases">
        <title>Characterization of the Novel Bacterium Alteromonas immobilis LMIT006 and Alteromonas gregis LMIT007.</title>
        <authorList>
            <person name="Lin X."/>
        </authorList>
    </citation>
    <scope>NUCLEOTIDE SEQUENCE</scope>
    <source>
        <strain evidence="11">LMIT007</strain>
    </source>
</reference>
<evidence type="ECO:0000256" key="7">
    <source>
        <dbReference type="ARBA" id="ARBA00023136"/>
    </source>
</evidence>
<dbReference type="InterPro" id="IPR026579">
    <property type="entry name" value="FtsQ"/>
</dbReference>
<organism evidence="11 12">
    <name type="scientific">Opacimonas viscosa</name>
    <dbReference type="NCBI Taxonomy" id="2961944"/>
    <lineage>
        <taxon>Bacteria</taxon>
        <taxon>Pseudomonadati</taxon>
        <taxon>Pseudomonadota</taxon>
        <taxon>Gammaproteobacteria</taxon>
        <taxon>Alteromonadales</taxon>
        <taxon>Alteromonadaceae</taxon>
        <taxon>Opacimonas</taxon>
    </lineage>
</organism>
<comment type="subunit">
    <text evidence="9">Part of a complex composed of FtsB, FtsL and FtsQ.</text>
</comment>
<dbReference type="Gene3D" id="3.10.20.310">
    <property type="entry name" value="membrane protein fhac"/>
    <property type="match status" value="1"/>
</dbReference>
<dbReference type="Proteomes" id="UP001165413">
    <property type="component" value="Unassembled WGS sequence"/>
</dbReference>
<dbReference type="InterPro" id="IPR013685">
    <property type="entry name" value="POTRA_FtsQ_type"/>
</dbReference>
<feature type="domain" description="POTRA" evidence="10">
    <location>
        <begin position="48"/>
        <end position="117"/>
    </location>
</feature>
<keyword evidence="3 9" id="KW-0997">Cell inner membrane</keyword>
<evidence type="ECO:0000256" key="2">
    <source>
        <dbReference type="ARBA" id="ARBA00022475"/>
    </source>
</evidence>
<keyword evidence="7 9" id="KW-0472">Membrane</keyword>
<dbReference type="Pfam" id="PF08478">
    <property type="entry name" value="POTRA_1"/>
    <property type="match status" value="1"/>
</dbReference>
<evidence type="ECO:0000256" key="8">
    <source>
        <dbReference type="ARBA" id="ARBA00023306"/>
    </source>
</evidence>
<keyword evidence="2 9" id="KW-1003">Cell membrane</keyword>
<dbReference type="GO" id="GO:0090529">
    <property type="term" value="P:cell septum assembly"/>
    <property type="evidence" value="ECO:0007669"/>
    <property type="project" value="InterPro"/>
</dbReference>
<name>A0AA42BKV2_9ALTE</name>
<dbReference type="EMBL" id="JANATA010000003">
    <property type="protein sequence ID" value="MCP3427974.1"/>
    <property type="molecule type" value="Genomic_DNA"/>
</dbReference>
<keyword evidence="4 9" id="KW-0132">Cell division</keyword>
<dbReference type="InterPro" id="IPR034746">
    <property type="entry name" value="POTRA"/>
</dbReference>
<evidence type="ECO:0000256" key="5">
    <source>
        <dbReference type="ARBA" id="ARBA00022692"/>
    </source>
</evidence>
<protein>
    <recommendedName>
        <fullName evidence="9">Cell division protein FtsQ</fullName>
    </recommendedName>
</protein>
<dbReference type="GO" id="GO:0043093">
    <property type="term" value="P:FtsZ-dependent cytokinesis"/>
    <property type="evidence" value="ECO:0007669"/>
    <property type="project" value="UniProtKB-UniRule"/>
</dbReference>
<evidence type="ECO:0000256" key="6">
    <source>
        <dbReference type="ARBA" id="ARBA00022989"/>
    </source>
</evidence>
<gene>
    <name evidence="9" type="primary">ftsQ</name>
    <name evidence="11" type="ORF">NLF92_03320</name>
</gene>
<keyword evidence="5 9" id="KW-0812">Transmembrane</keyword>
<evidence type="ECO:0000256" key="9">
    <source>
        <dbReference type="HAMAP-Rule" id="MF_00911"/>
    </source>
</evidence>
<evidence type="ECO:0000256" key="1">
    <source>
        <dbReference type="ARBA" id="ARBA00004370"/>
    </source>
</evidence>
<dbReference type="GO" id="GO:0005886">
    <property type="term" value="C:plasma membrane"/>
    <property type="evidence" value="ECO:0007669"/>
    <property type="project" value="UniProtKB-SubCell"/>
</dbReference>
<dbReference type="HAMAP" id="MF_00911">
    <property type="entry name" value="FtsQ_subfam"/>
    <property type="match status" value="1"/>
</dbReference>
<evidence type="ECO:0000256" key="3">
    <source>
        <dbReference type="ARBA" id="ARBA00022519"/>
    </source>
</evidence>
<evidence type="ECO:0000259" key="10">
    <source>
        <dbReference type="PROSITE" id="PS51779"/>
    </source>
</evidence>
<dbReference type="AlphaFoldDB" id="A0AA42BKV2"/>
<proteinExistence type="inferred from homology"/>
<dbReference type="Gene3D" id="3.40.50.11690">
    <property type="entry name" value="Cell division protein FtsQ/DivIB"/>
    <property type="match status" value="1"/>
</dbReference>
<evidence type="ECO:0000256" key="4">
    <source>
        <dbReference type="ARBA" id="ARBA00022618"/>
    </source>
</evidence>
<dbReference type="PANTHER" id="PTHR35851">
    <property type="entry name" value="CELL DIVISION PROTEIN FTSQ"/>
    <property type="match status" value="1"/>
</dbReference>
<comment type="function">
    <text evidence="9">Essential cell division protein. May link together the upstream cell division proteins, which are predominantly cytoplasmic, with the downstream cell division proteins, which are predominantly periplasmic. May control correct divisome assembly.</text>
</comment>
<dbReference type="InterPro" id="IPR005548">
    <property type="entry name" value="Cell_div_FtsQ/DivIB_C"/>
</dbReference>
<dbReference type="Pfam" id="PF03799">
    <property type="entry name" value="FtsQ_DivIB_C"/>
    <property type="match status" value="1"/>
</dbReference>
<keyword evidence="6 9" id="KW-1133">Transmembrane helix</keyword>
<sequence length="242" mass="27342">MTHNTEHTDHATDARARSFGLAFLLAVCFGLAVGAVQLWQWMMDAQKTPIHQIQITGKTSYIDETLLRAVIRAQNKASFFALNIDEVHQQVVSQPWIYQASVRKKWPNTLQVFVVEQEPVAHWNNDLLINAQGQPFAGKVKLAGLPELYGPNGAEKTALSGLNSMRLLLKSQNMDVKSLILTERFAWQVTLDNGIQLNLGRQEFINRLQRFVNLYPLLESQGKPIKYVDLRYDTGAAVGWQV</sequence>
<feature type="transmembrane region" description="Helical" evidence="9">
    <location>
        <begin position="21"/>
        <end position="42"/>
    </location>
</feature>
<dbReference type="GO" id="GO:0032153">
    <property type="term" value="C:cell division site"/>
    <property type="evidence" value="ECO:0007669"/>
    <property type="project" value="UniProtKB-UniRule"/>
</dbReference>
<dbReference type="InterPro" id="IPR045335">
    <property type="entry name" value="FtsQ_C_sf"/>
</dbReference>
<dbReference type="RefSeq" id="WP_254098858.1">
    <property type="nucleotide sequence ID" value="NZ_JANATA010000003.1"/>
</dbReference>
<evidence type="ECO:0000313" key="11">
    <source>
        <dbReference type="EMBL" id="MCP3427974.1"/>
    </source>
</evidence>
<dbReference type="PANTHER" id="PTHR35851:SF1">
    <property type="entry name" value="CELL DIVISION PROTEIN FTSQ"/>
    <property type="match status" value="1"/>
</dbReference>
<comment type="subcellular location">
    <subcellularLocation>
        <location evidence="9">Cell inner membrane</location>
        <topology evidence="9">Single-pass type II membrane protein</topology>
    </subcellularLocation>
    <subcellularLocation>
        <location evidence="1">Membrane</location>
    </subcellularLocation>
    <text evidence="9">Localizes to the division septum.</text>
</comment>
<keyword evidence="8 9" id="KW-0131">Cell cycle</keyword>